<dbReference type="Proteomes" id="UP000637423">
    <property type="component" value="Unassembled WGS sequence"/>
</dbReference>
<comment type="caution">
    <text evidence="1">The sequence shown here is derived from an EMBL/GenBank/DDBJ whole genome shotgun (WGS) entry which is preliminary data.</text>
</comment>
<reference evidence="1" key="1">
    <citation type="journal article" date="2014" name="Int. J. Syst. Evol. Microbiol.">
        <title>Complete genome sequence of Corynebacterium casei LMG S-19264T (=DSM 44701T), isolated from a smear-ripened cheese.</title>
        <authorList>
            <consortium name="US DOE Joint Genome Institute (JGI-PGF)"/>
            <person name="Walter F."/>
            <person name="Albersmeier A."/>
            <person name="Kalinowski J."/>
            <person name="Ruckert C."/>
        </authorList>
    </citation>
    <scope>NUCLEOTIDE SEQUENCE</scope>
    <source>
        <strain evidence="1">CGMCC 1.10998</strain>
    </source>
</reference>
<sequence length="69" mass="6887">MPAPPVGTLTLEGLALKVAVGGEIEIGAIDNRIPQPNPDATEVIPLAVVPLNADTVSSGVMIIFAGTPG</sequence>
<reference evidence="1" key="2">
    <citation type="submission" date="2020-09" db="EMBL/GenBank/DDBJ databases">
        <authorList>
            <person name="Sun Q."/>
            <person name="Zhou Y."/>
        </authorList>
    </citation>
    <scope>NUCLEOTIDE SEQUENCE</scope>
    <source>
        <strain evidence="1">CGMCC 1.10998</strain>
    </source>
</reference>
<evidence type="ECO:0000313" key="2">
    <source>
        <dbReference type="Proteomes" id="UP000637423"/>
    </source>
</evidence>
<keyword evidence="2" id="KW-1185">Reference proteome</keyword>
<dbReference type="EMBL" id="BMED01000004">
    <property type="protein sequence ID" value="GGC87339.1"/>
    <property type="molecule type" value="Genomic_DNA"/>
</dbReference>
<gene>
    <name evidence="1" type="ORF">GCM10011396_38230</name>
</gene>
<proteinExistence type="predicted"/>
<evidence type="ECO:0000313" key="1">
    <source>
        <dbReference type="EMBL" id="GGC87339.1"/>
    </source>
</evidence>
<dbReference type="AlphaFoldDB" id="A0A916UUA2"/>
<accession>A0A916UUA2</accession>
<protein>
    <submittedName>
        <fullName evidence="1">Uncharacterized protein</fullName>
    </submittedName>
</protein>
<name>A0A916UUA2_9BURK</name>
<organism evidence="1 2">
    <name type="scientific">Undibacterium terreum</name>
    <dbReference type="NCBI Taxonomy" id="1224302"/>
    <lineage>
        <taxon>Bacteria</taxon>
        <taxon>Pseudomonadati</taxon>
        <taxon>Pseudomonadota</taxon>
        <taxon>Betaproteobacteria</taxon>
        <taxon>Burkholderiales</taxon>
        <taxon>Oxalobacteraceae</taxon>
        <taxon>Undibacterium</taxon>
    </lineage>
</organism>